<protein>
    <recommendedName>
        <fullName evidence="4 12">FAD:protein FMN transferase</fullName>
        <ecNumber evidence="3 12">2.7.1.180</ecNumber>
    </recommendedName>
    <alternativeName>
        <fullName evidence="10 12">Flavin transferase</fullName>
    </alternativeName>
</protein>
<reference evidence="13 14" key="1">
    <citation type="submission" date="2020-03" db="EMBL/GenBank/DDBJ databases">
        <title>Alteromonas ponticola sp. nov., isolated from seawater.</title>
        <authorList>
            <person name="Yoon J.-H."/>
            <person name="Kim Y.-O."/>
        </authorList>
    </citation>
    <scope>NUCLEOTIDE SEQUENCE [LARGE SCALE GENOMIC DNA]</scope>
    <source>
        <strain evidence="13 14">MYP5</strain>
    </source>
</reference>
<dbReference type="SUPFAM" id="SSF143631">
    <property type="entry name" value="ApbE-like"/>
    <property type="match status" value="1"/>
</dbReference>
<evidence type="ECO:0000256" key="10">
    <source>
        <dbReference type="ARBA" id="ARBA00031306"/>
    </source>
</evidence>
<name>A0ABX1R8F4_9ALTE</name>
<evidence type="ECO:0000256" key="8">
    <source>
        <dbReference type="ARBA" id="ARBA00022827"/>
    </source>
</evidence>
<dbReference type="InterPro" id="IPR003374">
    <property type="entry name" value="ApbE-like_sf"/>
</dbReference>
<dbReference type="PANTHER" id="PTHR30040">
    <property type="entry name" value="THIAMINE BIOSYNTHESIS LIPOPROTEIN APBE"/>
    <property type="match status" value="1"/>
</dbReference>
<dbReference type="Gene3D" id="3.10.520.10">
    <property type="entry name" value="ApbE-like domains"/>
    <property type="match status" value="1"/>
</dbReference>
<evidence type="ECO:0000256" key="9">
    <source>
        <dbReference type="ARBA" id="ARBA00022842"/>
    </source>
</evidence>
<gene>
    <name evidence="13" type="ORF">HCJ96_15415</name>
</gene>
<evidence type="ECO:0000313" key="13">
    <source>
        <dbReference type="EMBL" id="NMH61417.1"/>
    </source>
</evidence>
<evidence type="ECO:0000256" key="7">
    <source>
        <dbReference type="ARBA" id="ARBA00022723"/>
    </source>
</evidence>
<comment type="caution">
    <text evidence="13">The sequence shown here is derived from an EMBL/GenBank/DDBJ whole genome shotgun (WGS) entry which is preliminary data.</text>
</comment>
<keyword evidence="5 12" id="KW-0285">Flavoprotein</keyword>
<organism evidence="13 14">
    <name type="scientific">Alteromonas ponticola</name>
    <dbReference type="NCBI Taxonomy" id="2720613"/>
    <lineage>
        <taxon>Bacteria</taxon>
        <taxon>Pseudomonadati</taxon>
        <taxon>Pseudomonadota</taxon>
        <taxon>Gammaproteobacteria</taxon>
        <taxon>Alteromonadales</taxon>
        <taxon>Alteromonadaceae</taxon>
        <taxon>Alteromonas/Salinimonas group</taxon>
        <taxon>Alteromonas</taxon>
    </lineage>
</organism>
<keyword evidence="7 12" id="KW-0479">Metal-binding</keyword>
<sequence>MGTTYNVKYVVDGKEGPAGLQESIDLRLAEINQLMSTYDPTSELSRFNQNRFTDPITLSTETALVIQEAIRLGELSDGVLDITVGPLVNLWGFGPNKRPERIPDDNAIRDVREYVGLDKIQLNGTALKKLHPMVYVDLSTIAKGYGVDEVVSILEEHKLSNYLVEIGGEMRVSGHRGDGDEWRIAIEKPVSTQRSVQRVVSIGKHAIATSGDYRNFYEQDGVRYSHLIDPRTGKPIQHDLVSATVVDKSSMTADGLATAFNVIGWDDAKALAQEHNLAVYLIRKNGTEFEEYASDEFNRIVEMHD</sequence>
<comment type="catalytic activity">
    <reaction evidence="11 12">
        <text>L-threonyl-[protein] + FAD = FMN-L-threonyl-[protein] + AMP + H(+)</text>
        <dbReference type="Rhea" id="RHEA:36847"/>
        <dbReference type="Rhea" id="RHEA-COMP:11060"/>
        <dbReference type="Rhea" id="RHEA-COMP:11061"/>
        <dbReference type="ChEBI" id="CHEBI:15378"/>
        <dbReference type="ChEBI" id="CHEBI:30013"/>
        <dbReference type="ChEBI" id="CHEBI:57692"/>
        <dbReference type="ChEBI" id="CHEBI:74257"/>
        <dbReference type="ChEBI" id="CHEBI:456215"/>
        <dbReference type="EC" id="2.7.1.180"/>
    </reaction>
</comment>
<keyword evidence="8 12" id="KW-0274">FAD</keyword>
<dbReference type="EMBL" id="JAATNW010000009">
    <property type="protein sequence ID" value="NMH61417.1"/>
    <property type="molecule type" value="Genomic_DNA"/>
</dbReference>
<evidence type="ECO:0000256" key="4">
    <source>
        <dbReference type="ARBA" id="ARBA00016337"/>
    </source>
</evidence>
<evidence type="ECO:0000313" key="14">
    <source>
        <dbReference type="Proteomes" id="UP000709336"/>
    </source>
</evidence>
<dbReference type="Pfam" id="PF02424">
    <property type="entry name" value="ApbE"/>
    <property type="match status" value="1"/>
</dbReference>
<dbReference type="PANTHER" id="PTHR30040:SF2">
    <property type="entry name" value="FAD:PROTEIN FMN TRANSFERASE"/>
    <property type="match status" value="1"/>
</dbReference>
<evidence type="ECO:0000256" key="1">
    <source>
        <dbReference type="ARBA" id="ARBA00001946"/>
    </source>
</evidence>
<evidence type="ECO:0000256" key="6">
    <source>
        <dbReference type="ARBA" id="ARBA00022679"/>
    </source>
</evidence>
<comment type="similarity">
    <text evidence="2 12">Belongs to the ApbE family.</text>
</comment>
<comment type="cofactor">
    <cofactor evidence="1">
        <name>Mg(2+)</name>
        <dbReference type="ChEBI" id="CHEBI:18420"/>
    </cofactor>
</comment>
<evidence type="ECO:0000256" key="5">
    <source>
        <dbReference type="ARBA" id="ARBA00022630"/>
    </source>
</evidence>
<evidence type="ECO:0000256" key="11">
    <source>
        <dbReference type="ARBA" id="ARBA00048540"/>
    </source>
</evidence>
<evidence type="ECO:0000256" key="12">
    <source>
        <dbReference type="PIRNR" id="PIRNR006268"/>
    </source>
</evidence>
<keyword evidence="9 12" id="KW-0460">Magnesium</keyword>
<dbReference type="InterPro" id="IPR024932">
    <property type="entry name" value="ApbE"/>
</dbReference>
<evidence type="ECO:0000256" key="2">
    <source>
        <dbReference type="ARBA" id="ARBA00008282"/>
    </source>
</evidence>
<dbReference type="PIRSF" id="PIRSF006268">
    <property type="entry name" value="ApbE"/>
    <property type="match status" value="1"/>
</dbReference>
<dbReference type="GO" id="GO:0016740">
    <property type="term" value="F:transferase activity"/>
    <property type="evidence" value="ECO:0007669"/>
    <property type="project" value="UniProtKB-KW"/>
</dbReference>
<keyword evidence="6 12" id="KW-0808">Transferase</keyword>
<dbReference type="EC" id="2.7.1.180" evidence="3 12"/>
<evidence type="ECO:0000256" key="3">
    <source>
        <dbReference type="ARBA" id="ARBA00011955"/>
    </source>
</evidence>
<dbReference type="Proteomes" id="UP000709336">
    <property type="component" value="Unassembled WGS sequence"/>
</dbReference>
<proteinExistence type="inferred from homology"/>
<keyword evidence="14" id="KW-1185">Reference proteome</keyword>
<accession>A0ABX1R8F4</accession>